<reference evidence="3" key="1">
    <citation type="submission" date="2016-10" db="EMBL/GenBank/DDBJ databases">
        <authorList>
            <person name="Varghese N."/>
            <person name="Submissions S."/>
        </authorList>
    </citation>
    <scope>NUCLEOTIDE SEQUENCE [LARGE SCALE GENOMIC DNA]</scope>
    <source>
        <strain evidence="3">DSM 45079</strain>
    </source>
</reference>
<dbReference type="Proteomes" id="UP000182977">
    <property type="component" value="Chromosome I"/>
</dbReference>
<feature type="transmembrane region" description="Helical" evidence="1">
    <location>
        <begin position="76"/>
        <end position="94"/>
    </location>
</feature>
<dbReference type="AlphaFoldDB" id="A0A1H2J8U7"/>
<accession>A0A1H2J8U7</accession>
<feature type="transmembrane region" description="Helical" evidence="1">
    <location>
        <begin position="101"/>
        <end position="121"/>
    </location>
</feature>
<dbReference type="InterPro" id="IPR010539">
    <property type="entry name" value="BaxI_1-like"/>
</dbReference>
<feature type="transmembrane region" description="Helical" evidence="1">
    <location>
        <begin position="237"/>
        <end position="254"/>
    </location>
</feature>
<dbReference type="PIRSF" id="PIRSF009160">
    <property type="entry name" value="UCP009160"/>
    <property type="match status" value="1"/>
</dbReference>
<keyword evidence="3" id="KW-1185">Reference proteome</keyword>
<feature type="transmembrane region" description="Helical" evidence="1">
    <location>
        <begin position="200"/>
        <end position="225"/>
    </location>
</feature>
<feature type="transmembrane region" description="Helical" evidence="1">
    <location>
        <begin position="133"/>
        <end position="155"/>
    </location>
</feature>
<feature type="transmembrane region" description="Helical" evidence="1">
    <location>
        <begin position="53"/>
        <end position="70"/>
    </location>
</feature>
<organism evidence="2 3">
    <name type="scientific">Jiangella alkaliphila</name>
    <dbReference type="NCBI Taxonomy" id="419479"/>
    <lineage>
        <taxon>Bacteria</taxon>
        <taxon>Bacillati</taxon>
        <taxon>Actinomycetota</taxon>
        <taxon>Actinomycetes</taxon>
        <taxon>Jiangellales</taxon>
        <taxon>Jiangellaceae</taxon>
        <taxon>Jiangella</taxon>
    </lineage>
</organism>
<dbReference type="PANTHER" id="PTHR41282">
    <property type="entry name" value="CONSERVED TRANSMEMBRANE PROTEIN-RELATED"/>
    <property type="match status" value="1"/>
</dbReference>
<evidence type="ECO:0000256" key="1">
    <source>
        <dbReference type="SAM" id="Phobius"/>
    </source>
</evidence>
<evidence type="ECO:0000313" key="2">
    <source>
        <dbReference type="EMBL" id="SDU52611.1"/>
    </source>
</evidence>
<dbReference type="RefSeq" id="WP_052762400.1">
    <property type="nucleotide sequence ID" value="NZ_KQ061226.1"/>
</dbReference>
<evidence type="ECO:0000313" key="3">
    <source>
        <dbReference type="Proteomes" id="UP000182977"/>
    </source>
</evidence>
<keyword evidence="1" id="KW-1133">Transmembrane helix</keyword>
<dbReference type="PANTHER" id="PTHR41282:SF1">
    <property type="entry name" value="CONSERVED TRANSMEMBRANE PROTEIN-RELATED"/>
    <property type="match status" value="1"/>
</dbReference>
<dbReference type="STRING" id="419479.SAMN04488563_2413"/>
<keyword evidence="1" id="KW-0472">Membrane</keyword>
<sequence length="266" mass="28430">MQGNNPIFSRAEGFNGRHATYDAAAPSAEELQDMYAAPSASPAQTGRMTYDDVIMKTGITFAVLLAGAVVGWLNPGLAFIGLIVGLVLGLVNAFKRNPSPVLILLYAGFEGLFVGGISQVFENYAVSGQPLDGIVAQAVLGTLGVFAATLFAYRSGRIRVTPKFQRGVMIALIGYGIFSLVNLTFMWFGSSDSAFGFRDGWFGILIGVFAVGLAAFCLILDFDFIDKGVKGGLPAKYAWTAAFGLTVTLVWLYLEILRLLAILRGE</sequence>
<dbReference type="EMBL" id="LT629791">
    <property type="protein sequence ID" value="SDU52611.1"/>
    <property type="molecule type" value="Genomic_DNA"/>
</dbReference>
<dbReference type="OrthoDB" id="116480at2"/>
<feature type="transmembrane region" description="Helical" evidence="1">
    <location>
        <begin position="167"/>
        <end position="188"/>
    </location>
</feature>
<name>A0A1H2J8U7_9ACTN</name>
<keyword evidence="1" id="KW-0812">Transmembrane</keyword>
<protein>
    <submittedName>
        <fullName evidence="2">Uncharacterized membrane protein, YccA/Bax inhibitor family</fullName>
    </submittedName>
</protein>
<gene>
    <name evidence="2" type="ORF">SAMN04488563_2413</name>
</gene>
<dbReference type="Pfam" id="PF12811">
    <property type="entry name" value="BaxI_1"/>
    <property type="match status" value="1"/>
</dbReference>
<proteinExistence type="predicted"/>